<dbReference type="RefSeq" id="WP_272651115.1">
    <property type="nucleotide sequence ID" value="NZ_JAZDDG010000004.1"/>
</dbReference>
<proteinExistence type="predicted"/>
<accession>A0ABU7ITW5</accession>
<sequence>MKKLILIIGVGALITSCNIKKEEKGEMPEVDVDVMADAGELPEYDVNWADVDVGTTTKTVNVPKVVVVMEEEEVEVPFIDFDMPEGDSTEIEERTIMAEAEVTGTEHNLDIRKIYASGNKLFVVSELTSTDTSIDDKTMRVSDQVVLNAPELDVKYYIVGERPDNMFNSKYEYVSDMSEIDNEMKDYKVIYEK</sequence>
<dbReference type="EMBL" id="JAZDDG010000004">
    <property type="protein sequence ID" value="MEE1976416.1"/>
    <property type="molecule type" value="Genomic_DNA"/>
</dbReference>
<dbReference type="Proteomes" id="UP001356308">
    <property type="component" value="Unassembled WGS sequence"/>
</dbReference>
<organism evidence="1 2">
    <name type="scientific">Maribacter cobaltidurans</name>
    <dbReference type="NCBI Taxonomy" id="1178778"/>
    <lineage>
        <taxon>Bacteria</taxon>
        <taxon>Pseudomonadati</taxon>
        <taxon>Bacteroidota</taxon>
        <taxon>Flavobacteriia</taxon>
        <taxon>Flavobacteriales</taxon>
        <taxon>Flavobacteriaceae</taxon>
        <taxon>Maribacter</taxon>
    </lineage>
</organism>
<evidence type="ECO:0000313" key="2">
    <source>
        <dbReference type="Proteomes" id="UP001356308"/>
    </source>
</evidence>
<protein>
    <submittedName>
        <fullName evidence="1">Uncharacterized protein</fullName>
    </submittedName>
</protein>
<gene>
    <name evidence="1" type="ORF">V1I91_10075</name>
</gene>
<comment type="caution">
    <text evidence="1">The sequence shown here is derived from an EMBL/GenBank/DDBJ whole genome shotgun (WGS) entry which is preliminary data.</text>
</comment>
<keyword evidence="2" id="KW-1185">Reference proteome</keyword>
<evidence type="ECO:0000313" key="1">
    <source>
        <dbReference type="EMBL" id="MEE1976416.1"/>
    </source>
</evidence>
<dbReference type="PROSITE" id="PS51257">
    <property type="entry name" value="PROKAR_LIPOPROTEIN"/>
    <property type="match status" value="1"/>
</dbReference>
<reference evidence="1 2" key="1">
    <citation type="submission" date="2024-01" db="EMBL/GenBank/DDBJ databases">
        <title>Maribacter spp. originated from different algae showed divergent polysaccharides utilization ability.</title>
        <authorList>
            <person name="Wang H."/>
            <person name="Wu Y."/>
        </authorList>
    </citation>
    <scope>NUCLEOTIDE SEQUENCE [LARGE SCALE GENOMIC DNA]</scope>
    <source>
        <strain evidence="1 2">PR1</strain>
    </source>
</reference>
<name>A0ABU7ITW5_9FLAO</name>